<keyword evidence="8 9" id="KW-0472">Membrane</keyword>
<evidence type="ECO:0000313" key="12">
    <source>
        <dbReference type="EMBL" id="QBE98286.1"/>
    </source>
</evidence>
<dbReference type="InterPro" id="IPR001872">
    <property type="entry name" value="Peptidase_A8"/>
</dbReference>
<dbReference type="EC" id="3.4.23.36" evidence="9"/>
<feature type="transmembrane region" description="Helical" evidence="9">
    <location>
        <begin position="72"/>
        <end position="91"/>
    </location>
</feature>
<comment type="pathway">
    <text evidence="9">Protein modification; lipoprotein biosynthesis (signal peptide cleavage).</text>
</comment>
<comment type="function">
    <text evidence="9 10">This protein specifically catalyzes the removal of signal peptides from prolipoproteins.</text>
</comment>
<keyword evidence="6 9" id="KW-0378">Hydrolase</keyword>
<dbReference type="HAMAP" id="MF_00161">
    <property type="entry name" value="LspA"/>
    <property type="match status" value="1"/>
</dbReference>
<feature type="active site" evidence="9">
    <location>
        <position position="144"/>
    </location>
</feature>
<dbReference type="AlphaFoldDB" id="A0A4P6M1C5"/>
<dbReference type="PANTHER" id="PTHR33695:SF1">
    <property type="entry name" value="LIPOPROTEIN SIGNAL PEPTIDASE"/>
    <property type="match status" value="1"/>
</dbReference>
<organism evidence="12 13">
    <name type="scientific">Blautia producta</name>
    <dbReference type="NCBI Taxonomy" id="33035"/>
    <lineage>
        <taxon>Bacteria</taxon>
        <taxon>Bacillati</taxon>
        <taxon>Bacillota</taxon>
        <taxon>Clostridia</taxon>
        <taxon>Lachnospirales</taxon>
        <taxon>Lachnospiraceae</taxon>
        <taxon>Blautia</taxon>
    </lineage>
</organism>
<dbReference type="GO" id="GO:0004190">
    <property type="term" value="F:aspartic-type endopeptidase activity"/>
    <property type="evidence" value="ECO:0007669"/>
    <property type="project" value="UniProtKB-UniRule"/>
</dbReference>
<evidence type="ECO:0000256" key="6">
    <source>
        <dbReference type="ARBA" id="ARBA00022801"/>
    </source>
</evidence>
<dbReference type="GO" id="GO:0005886">
    <property type="term" value="C:plasma membrane"/>
    <property type="evidence" value="ECO:0007669"/>
    <property type="project" value="UniProtKB-SubCell"/>
</dbReference>
<comment type="subcellular location">
    <subcellularLocation>
        <location evidence="9">Cell membrane</location>
        <topology evidence="9">Multi-pass membrane protein</topology>
    </subcellularLocation>
</comment>
<keyword evidence="2 9" id="KW-1003">Cell membrane</keyword>
<keyword evidence="4 9" id="KW-0812">Transmembrane</keyword>
<feature type="transmembrane region" description="Helical" evidence="9">
    <location>
        <begin position="12"/>
        <end position="31"/>
    </location>
</feature>
<dbReference type="UniPathway" id="UPA00665"/>
<dbReference type="Proteomes" id="UP000289794">
    <property type="component" value="Chromosome"/>
</dbReference>
<keyword evidence="5 9" id="KW-0064">Aspartyl protease</keyword>
<feature type="transmembrane region" description="Helical" evidence="9">
    <location>
        <begin position="100"/>
        <end position="118"/>
    </location>
</feature>
<accession>A0A4P6M1C5</accession>
<keyword evidence="3 9" id="KW-0645">Protease</keyword>
<evidence type="ECO:0000256" key="8">
    <source>
        <dbReference type="ARBA" id="ARBA00023136"/>
    </source>
</evidence>
<dbReference type="PROSITE" id="PS00855">
    <property type="entry name" value="SPASE_II"/>
    <property type="match status" value="1"/>
</dbReference>
<feature type="active site" evidence="9">
    <location>
        <position position="128"/>
    </location>
</feature>
<evidence type="ECO:0000256" key="2">
    <source>
        <dbReference type="ARBA" id="ARBA00022475"/>
    </source>
</evidence>
<comment type="catalytic activity">
    <reaction evidence="9 10">
        <text>Release of signal peptides from bacterial membrane prolipoproteins. Hydrolyzes -Xaa-Yaa-Zaa-|-(S,diacylglyceryl)Cys-, in which Xaa is hydrophobic (preferably Leu), and Yaa (Ala or Ser) and Zaa (Gly or Ala) have small, neutral side chains.</text>
        <dbReference type="EC" id="3.4.23.36"/>
    </reaction>
</comment>
<dbReference type="PANTHER" id="PTHR33695">
    <property type="entry name" value="LIPOPROTEIN SIGNAL PEPTIDASE"/>
    <property type="match status" value="1"/>
</dbReference>
<evidence type="ECO:0000256" key="5">
    <source>
        <dbReference type="ARBA" id="ARBA00022750"/>
    </source>
</evidence>
<evidence type="ECO:0000313" key="13">
    <source>
        <dbReference type="Proteomes" id="UP000289794"/>
    </source>
</evidence>
<evidence type="ECO:0000256" key="1">
    <source>
        <dbReference type="ARBA" id="ARBA00006139"/>
    </source>
</evidence>
<name>A0A4P6M1C5_9FIRM</name>
<evidence type="ECO:0000256" key="11">
    <source>
        <dbReference type="RuleBase" id="RU004181"/>
    </source>
</evidence>
<keyword evidence="7 9" id="KW-1133">Transmembrane helix</keyword>
<proteinExistence type="inferred from homology"/>
<evidence type="ECO:0000256" key="9">
    <source>
        <dbReference type="HAMAP-Rule" id="MF_00161"/>
    </source>
</evidence>
<comment type="similarity">
    <text evidence="1 9 11">Belongs to the peptidase A8 family.</text>
</comment>
<dbReference type="GO" id="GO:0006508">
    <property type="term" value="P:proteolysis"/>
    <property type="evidence" value="ECO:0007669"/>
    <property type="project" value="UniProtKB-KW"/>
</dbReference>
<dbReference type="NCBIfam" id="TIGR00077">
    <property type="entry name" value="lspA"/>
    <property type="match status" value="1"/>
</dbReference>
<gene>
    <name evidence="9 12" type="primary">lspA</name>
    <name evidence="12" type="ORF">PMF13cell1_03852</name>
</gene>
<protein>
    <recommendedName>
        <fullName evidence="9">Lipoprotein signal peptidase</fullName>
        <ecNumber evidence="9">3.4.23.36</ecNumber>
    </recommendedName>
    <alternativeName>
        <fullName evidence="9">Prolipoprotein signal peptidase</fullName>
    </alternativeName>
    <alternativeName>
        <fullName evidence="9">Signal peptidase II</fullName>
        <shortName evidence="9">SPase II</shortName>
    </alternativeName>
</protein>
<reference evidence="12 13" key="1">
    <citation type="submission" date="2019-01" db="EMBL/GenBank/DDBJ databases">
        <title>PMF-metabolizing Aryl O-demethylase.</title>
        <authorList>
            <person name="Kim M."/>
        </authorList>
    </citation>
    <scope>NUCLEOTIDE SEQUENCE [LARGE SCALE GENOMIC DNA]</scope>
    <source>
        <strain evidence="12 13">PMF1</strain>
    </source>
</reference>
<dbReference type="PRINTS" id="PR00781">
    <property type="entry name" value="LIPOSIGPTASE"/>
</dbReference>
<dbReference type="KEGG" id="bpro:PMF13cell1_03852"/>
<evidence type="ECO:0000256" key="3">
    <source>
        <dbReference type="ARBA" id="ARBA00022670"/>
    </source>
</evidence>
<dbReference type="Pfam" id="PF01252">
    <property type="entry name" value="Peptidase_A8"/>
    <property type="match status" value="1"/>
</dbReference>
<sequence length="177" mass="20540">METNMNQKTKKITVLVQFIISVAFLTGLDQWTKYLAVQHLKDQADIPLIPNVLYLHYLENRGAAFGLFQNQFIFFGIMTVLILCAVLYVLWRMPSEKKYLLLRIICFIICAGAIGNFIDRVRLNYVVDFIYFSPINFPVFNVADIYVVVSMALFLISFLFFYKEEDFAFLSGKGIKK</sequence>
<dbReference type="EMBL" id="CP035945">
    <property type="protein sequence ID" value="QBE98286.1"/>
    <property type="molecule type" value="Genomic_DNA"/>
</dbReference>
<keyword evidence="12" id="KW-0449">Lipoprotein</keyword>
<evidence type="ECO:0000256" key="7">
    <source>
        <dbReference type="ARBA" id="ARBA00022989"/>
    </source>
</evidence>
<evidence type="ECO:0000256" key="10">
    <source>
        <dbReference type="RuleBase" id="RU000594"/>
    </source>
</evidence>
<evidence type="ECO:0000256" key="4">
    <source>
        <dbReference type="ARBA" id="ARBA00022692"/>
    </source>
</evidence>
<feature type="transmembrane region" description="Helical" evidence="9">
    <location>
        <begin position="138"/>
        <end position="162"/>
    </location>
</feature>